<comment type="caution">
    <text evidence="4">The sequence shown here is derived from an EMBL/GenBank/DDBJ whole genome shotgun (WGS) entry which is preliminary data.</text>
</comment>
<evidence type="ECO:0000256" key="1">
    <source>
        <dbReference type="ARBA" id="ARBA00007118"/>
    </source>
</evidence>
<dbReference type="AlphaFoldDB" id="A0A329MLV2"/>
<dbReference type="EMBL" id="QMFB01000006">
    <property type="protein sequence ID" value="RAV20911.1"/>
    <property type="molecule type" value="Genomic_DNA"/>
</dbReference>
<dbReference type="PANTHER" id="PTHR43673:SF3">
    <property type="entry name" value="NAD(P)H NITROREDUCTASE YODC-RELATED"/>
    <property type="match status" value="1"/>
</dbReference>
<sequence>MTMQIEQKQDFLTVVKSRRSVRVYDPNFAISKDEINELLRTAVLAPSSSNLQPWRFLVIQDAERKQQLLPIAFNQQQVVEASAVIAVLADLKSYEKAELIYDQAVKAGYMSEATKTDFVSRTVGMYGSLPPAKLRDIALVDGGLVSMQLMLAAKAKGYDTVPMGGYDAAKLKEAFGISEQYAPVMLIALGKAAKEGHPTARMSVDDVTYWNHMNG</sequence>
<dbReference type="InterPro" id="IPR000415">
    <property type="entry name" value="Nitroreductase-like"/>
</dbReference>
<gene>
    <name evidence="4" type="ORF">DQG23_12530</name>
</gene>
<keyword evidence="5" id="KW-1185">Reference proteome</keyword>
<feature type="domain" description="Nitroreductase" evidence="3">
    <location>
        <begin position="15"/>
        <end position="191"/>
    </location>
</feature>
<evidence type="ECO:0000313" key="5">
    <source>
        <dbReference type="Proteomes" id="UP000250369"/>
    </source>
</evidence>
<organism evidence="4 5">
    <name type="scientific">Paenibacillus contaminans</name>
    <dbReference type="NCBI Taxonomy" id="450362"/>
    <lineage>
        <taxon>Bacteria</taxon>
        <taxon>Bacillati</taxon>
        <taxon>Bacillota</taxon>
        <taxon>Bacilli</taxon>
        <taxon>Bacillales</taxon>
        <taxon>Paenibacillaceae</taxon>
        <taxon>Paenibacillus</taxon>
    </lineage>
</organism>
<evidence type="ECO:0000259" key="3">
    <source>
        <dbReference type="Pfam" id="PF00881"/>
    </source>
</evidence>
<dbReference type="Proteomes" id="UP000250369">
    <property type="component" value="Unassembled WGS sequence"/>
</dbReference>
<evidence type="ECO:0000256" key="2">
    <source>
        <dbReference type="ARBA" id="ARBA00023002"/>
    </source>
</evidence>
<dbReference type="Gene3D" id="3.40.109.10">
    <property type="entry name" value="NADH Oxidase"/>
    <property type="match status" value="1"/>
</dbReference>
<dbReference type="RefSeq" id="WP_113031191.1">
    <property type="nucleotide sequence ID" value="NZ_QMFB01000006.1"/>
</dbReference>
<dbReference type="PANTHER" id="PTHR43673">
    <property type="entry name" value="NAD(P)H NITROREDUCTASE YDGI-RELATED"/>
    <property type="match status" value="1"/>
</dbReference>
<accession>A0A329MLV2</accession>
<reference evidence="4 5" key="1">
    <citation type="journal article" date="2009" name="Int. J. Syst. Evol. Microbiol.">
        <title>Paenibacillus contaminans sp. nov., isolated from a contaminated laboratory plate.</title>
        <authorList>
            <person name="Chou J.H."/>
            <person name="Lee J.H."/>
            <person name="Lin M.C."/>
            <person name="Chang P.S."/>
            <person name="Arun A.B."/>
            <person name="Young C.C."/>
            <person name="Chen W.M."/>
        </authorList>
    </citation>
    <scope>NUCLEOTIDE SEQUENCE [LARGE SCALE GENOMIC DNA]</scope>
    <source>
        <strain evidence="4 5">CKOBP-6</strain>
    </source>
</reference>
<keyword evidence="2" id="KW-0560">Oxidoreductase</keyword>
<dbReference type="OrthoDB" id="9782629at2"/>
<comment type="similarity">
    <text evidence="1">Belongs to the nitroreductase family.</text>
</comment>
<dbReference type="SUPFAM" id="SSF55469">
    <property type="entry name" value="FMN-dependent nitroreductase-like"/>
    <property type="match status" value="1"/>
</dbReference>
<protein>
    <submittedName>
        <fullName evidence="4">Nitroreductase family protein</fullName>
    </submittedName>
</protein>
<proteinExistence type="inferred from homology"/>
<name>A0A329MLV2_9BACL</name>
<dbReference type="GO" id="GO:0016491">
    <property type="term" value="F:oxidoreductase activity"/>
    <property type="evidence" value="ECO:0007669"/>
    <property type="project" value="UniProtKB-KW"/>
</dbReference>
<dbReference type="InterPro" id="IPR029479">
    <property type="entry name" value="Nitroreductase"/>
</dbReference>
<evidence type="ECO:0000313" key="4">
    <source>
        <dbReference type="EMBL" id="RAV20911.1"/>
    </source>
</evidence>
<dbReference type="Pfam" id="PF00881">
    <property type="entry name" value="Nitroreductase"/>
    <property type="match status" value="1"/>
</dbReference>
<dbReference type="CDD" id="cd02137">
    <property type="entry name" value="MhqN-like"/>
    <property type="match status" value="1"/>
</dbReference>